<feature type="transmembrane region" description="Helical" evidence="1">
    <location>
        <begin position="12"/>
        <end position="32"/>
    </location>
</feature>
<feature type="transmembrane region" description="Helical" evidence="1">
    <location>
        <begin position="106"/>
        <end position="128"/>
    </location>
</feature>
<keyword evidence="1" id="KW-0812">Transmembrane</keyword>
<dbReference type="Proteomes" id="UP000639606">
    <property type="component" value="Unassembled WGS sequence"/>
</dbReference>
<keyword evidence="3" id="KW-1185">Reference proteome</keyword>
<gene>
    <name evidence="2" type="ORF">GCM10010185_56750</name>
</gene>
<feature type="transmembrane region" description="Helical" evidence="1">
    <location>
        <begin position="44"/>
        <end position="67"/>
    </location>
</feature>
<evidence type="ECO:0000313" key="2">
    <source>
        <dbReference type="EMBL" id="GGP75640.1"/>
    </source>
</evidence>
<comment type="caution">
    <text evidence="2">The sequence shown here is derived from an EMBL/GenBank/DDBJ whole genome shotgun (WGS) entry which is preliminary data.</text>
</comment>
<protein>
    <submittedName>
        <fullName evidence="2">Uncharacterized protein</fullName>
    </submittedName>
</protein>
<dbReference type="AlphaFoldDB" id="A0A918AS33"/>
<sequence length="158" mass="16786">MTSTTTRSARPLGDLFAVSANVVLLVLVNLSPGWRAVPFLTERAGAVVVVFDIALAVGLVAAIACLVRPHRLVRLACDVVTTAFAMTVLWTTWSVFPFAFDDPAVDWASVLAVGLPSIGAVVLIAFLVQTAALVRVLWARTGPGDQEGDPSAVRPEYR</sequence>
<proteinExistence type="predicted"/>
<dbReference type="EMBL" id="BMRG01000015">
    <property type="protein sequence ID" value="GGP75640.1"/>
    <property type="molecule type" value="Genomic_DNA"/>
</dbReference>
<reference evidence="2" key="2">
    <citation type="submission" date="2020-09" db="EMBL/GenBank/DDBJ databases">
        <authorList>
            <person name="Sun Q."/>
            <person name="Ohkuma M."/>
        </authorList>
    </citation>
    <scope>NUCLEOTIDE SEQUENCE</scope>
    <source>
        <strain evidence="2">JCM 3313</strain>
    </source>
</reference>
<evidence type="ECO:0000313" key="3">
    <source>
        <dbReference type="Proteomes" id="UP000639606"/>
    </source>
</evidence>
<evidence type="ECO:0000256" key="1">
    <source>
        <dbReference type="SAM" id="Phobius"/>
    </source>
</evidence>
<reference evidence="2" key="1">
    <citation type="journal article" date="2014" name="Int. J. Syst. Evol. Microbiol.">
        <title>Complete genome sequence of Corynebacterium casei LMG S-19264T (=DSM 44701T), isolated from a smear-ripened cheese.</title>
        <authorList>
            <consortium name="US DOE Joint Genome Institute (JGI-PGF)"/>
            <person name="Walter F."/>
            <person name="Albersmeier A."/>
            <person name="Kalinowski J."/>
            <person name="Ruckert C."/>
        </authorList>
    </citation>
    <scope>NUCLEOTIDE SEQUENCE</scope>
    <source>
        <strain evidence="2">JCM 3313</strain>
    </source>
</reference>
<feature type="transmembrane region" description="Helical" evidence="1">
    <location>
        <begin position="79"/>
        <end position="100"/>
    </location>
</feature>
<keyword evidence="1" id="KW-0472">Membrane</keyword>
<keyword evidence="1" id="KW-1133">Transmembrane helix</keyword>
<dbReference type="RefSeq" id="WP_189226371.1">
    <property type="nucleotide sequence ID" value="NZ_BMRG01000015.1"/>
</dbReference>
<name>A0A918AS33_9PSEU</name>
<organism evidence="2 3">
    <name type="scientific">Saccharothrix coeruleofusca</name>
    <dbReference type="NCBI Taxonomy" id="33919"/>
    <lineage>
        <taxon>Bacteria</taxon>
        <taxon>Bacillati</taxon>
        <taxon>Actinomycetota</taxon>
        <taxon>Actinomycetes</taxon>
        <taxon>Pseudonocardiales</taxon>
        <taxon>Pseudonocardiaceae</taxon>
        <taxon>Saccharothrix</taxon>
    </lineage>
</organism>
<accession>A0A918AS33</accession>